<accession>A0A9P9YN19</accession>
<evidence type="ECO:0000313" key="2">
    <source>
        <dbReference type="EMBL" id="KAI8040045.1"/>
    </source>
</evidence>
<dbReference type="Proteomes" id="UP001059596">
    <property type="component" value="Unassembled WGS sequence"/>
</dbReference>
<evidence type="ECO:0000256" key="1">
    <source>
        <dbReference type="SAM" id="SignalP"/>
    </source>
</evidence>
<feature type="chain" id="PRO_5040376860" evidence="1">
    <location>
        <begin position="21"/>
        <end position="126"/>
    </location>
</feature>
<dbReference type="AlphaFoldDB" id="A0A9P9YN19"/>
<comment type="caution">
    <text evidence="2">The sequence shown here is derived from an EMBL/GenBank/DDBJ whole genome shotgun (WGS) entry which is preliminary data.</text>
</comment>
<dbReference type="EMBL" id="JAMKOV010000005">
    <property type="protein sequence ID" value="KAI8040045.1"/>
    <property type="molecule type" value="Genomic_DNA"/>
</dbReference>
<proteinExistence type="predicted"/>
<sequence>MDRRYLYLLLALSFLDLSCGCPEGYVFNKKSGRCYAEPTTKPPVECRRGSYWLSSKQRCVKLSQIMTGYFPEKKAIRSPEKMKKCPTGFISLRNMCVKEKKDASDLKSYLLEPEGNFQLLFKEKTV</sequence>
<keyword evidence="1" id="KW-0732">Signal</keyword>
<reference evidence="2" key="1">
    <citation type="journal article" date="2023" name="Genome Biol. Evol.">
        <title>Long-read-based Genome Assembly of Drosophila gunungcola Reveals Fewer Chemosensory Genes in Flower-breeding Species.</title>
        <authorList>
            <person name="Negi A."/>
            <person name="Liao B.Y."/>
            <person name="Yeh S.D."/>
        </authorList>
    </citation>
    <scope>NUCLEOTIDE SEQUENCE</scope>
    <source>
        <strain evidence="2">Sukarami</strain>
    </source>
</reference>
<dbReference type="SUPFAM" id="SSF57184">
    <property type="entry name" value="Growth factor receptor domain"/>
    <property type="match status" value="1"/>
</dbReference>
<feature type="signal peptide" evidence="1">
    <location>
        <begin position="1"/>
        <end position="20"/>
    </location>
</feature>
<name>A0A9P9YN19_9MUSC</name>
<keyword evidence="3" id="KW-1185">Reference proteome</keyword>
<evidence type="ECO:0000313" key="3">
    <source>
        <dbReference type="Proteomes" id="UP001059596"/>
    </source>
</evidence>
<organism evidence="2 3">
    <name type="scientific">Drosophila gunungcola</name>
    <name type="common">fruit fly</name>
    <dbReference type="NCBI Taxonomy" id="103775"/>
    <lineage>
        <taxon>Eukaryota</taxon>
        <taxon>Metazoa</taxon>
        <taxon>Ecdysozoa</taxon>
        <taxon>Arthropoda</taxon>
        <taxon>Hexapoda</taxon>
        <taxon>Insecta</taxon>
        <taxon>Pterygota</taxon>
        <taxon>Neoptera</taxon>
        <taxon>Endopterygota</taxon>
        <taxon>Diptera</taxon>
        <taxon>Brachycera</taxon>
        <taxon>Muscomorpha</taxon>
        <taxon>Ephydroidea</taxon>
        <taxon>Drosophilidae</taxon>
        <taxon>Drosophila</taxon>
        <taxon>Sophophora</taxon>
    </lineage>
</organism>
<dbReference type="InterPro" id="IPR009030">
    <property type="entry name" value="Growth_fac_rcpt_cys_sf"/>
</dbReference>
<protein>
    <submittedName>
        <fullName evidence="2">Uncharacterized protein</fullName>
    </submittedName>
</protein>
<gene>
    <name evidence="2" type="ORF">M5D96_007470</name>
</gene>